<evidence type="ECO:0000256" key="1">
    <source>
        <dbReference type="ARBA" id="ARBA00000707"/>
    </source>
</evidence>
<sequence length="641" mass="72863">MIVNETFEPVSSGKKNLRFSQTKCFCCFKTTQNELCCSNTKVFMFWERRSLTFATIYVNNKESFKPKVLLDNFNLSGVCRFVCEILDPGNTNLFRRQRCVLRISSDIHPPPSIINGTLENMGFSSLHDLLSKSFLPFQNVSCTLLQGGDSCVVGSEESYDSHLRDSPYKVCDMYHKKFHLLRSIRVSRSRKLNFLRCCYWNRPEIENRNGASEDISLYTFTQNRFLNKCLWSFTTSVFVLAHAHCYNVAPSGSHVAIGSKQTPRRGKCLYFRSSSKNLNKLGIFPYKETRTQIQAEVFLEPVNRRDRLKTDNGWNEKKPLISSGNVTSAPQIEDFMHLLHLNFCFDLIMSSSSIMSLSFSLNFSSSSIMSFSLTSSFIMTMNFKFLRAAGRCRSCRNVGQSRPPKRQLRPRRFPSPISKFAHLPEMSKAEQHFRSIPVRIGAGAPRPAEACLRHRGLHIPATPSETDPIYCIELPTLKEATQDTGEYILLVWVNTLIVDDQCARSTIKLTTLVDFPAVGFDMTPHLCGTGNPSPWWKQNGNGTGHQFHNTYDLYAVCNHHGQNLHTGHYTAYCRNPYNGQWYCFDDTTVSGVNESDLVTPAAYILFYQRRGLLSPSSSSSASSTSEHWATKLLPPLPPPRW</sequence>
<dbReference type="AlphaFoldDB" id="A0A6H5HA72"/>
<gene>
    <name evidence="5" type="ORF">NTEN_LOCUS19211</name>
</gene>
<proteinExistence type="predicted"/>
<dbReference type="PROSITE" id="PS50235">
    <property type="entry name" value="USP_3"/>
    <property type="match status" value="1"/>
</dbReference>
<feature type="domain" description="USP" evidence="4">
    <location>
        <begin position="276"/>
        <end position="610"/>
    </location>
</feature>
<dbReference type="InterPro" id="IPR001394">
    <property type="entry name" value="Peptidase_C19_UCH"/>
</dbReference>
<dbReference type="Gene3D" id="3.90.70.10">
    <property type="entry name" value="Cysteine proteinases"/>
    <property type="match status" value="1"/>
</dbReference>
<dbReference type="GO" id="GO:0004843">
    <property type="term" value="F:cysteine-type deubiquitinase activity"/>
    <property type="evidence" value="ECO:0007669"/>
    <property type="project" value="UniProtKB-EC"/>
</dbReference>
<dbReference type="Pfam" id="PF00443">
    <property type="entry name" value="UCH"/>
    <property type="match status" value="1"/>
</dbReference>
<protein>
    <recommendedName>
        <fullName evidence="2">ubiquitinyl hydrolase 1</fullName>
        <ecNumber evidence="2">3.4.19.12</ecNumber>
    </recommendedName>
</protein>
<comment type="catalytic activity">
    <reaction evidence="1">
        <text>Thiol-dependent hydrolysis of ester, thioester, amide, peptide and isopeptide bonds formed by the C-terminal Gly of ubiquitin (a 76-residue protein attached to proteins as an intracellular targeting signal).</text>
        <dbReference type="EC" id="3.4.19.12"/>
    </reaction>
</comment>
<accession>A0A6H5HA72</accession>
<dbReference type="EMBL" id="CADCXU010028215">
    <property type="protein sequence ID" value="CAB0014804.1"/>
    <property type="molecule type" value="Genomic_DNA"/>
</dbReference>
<dbReference type="SUPFAM" id="SSF54001">
    <property type="entry name" value="Cysteine proteinases"/>
    <property type="match status" value="1"/>
</dbReference>
<evidence type="ECO:0000256" key="2">
    <source>
        <dbReference type="ARBA" id="ARBA00012759"/>
    </source>
</evidence>
<dbReference type="PROSITE" id="PS00973">
    <property type="entry name" value="USP_2"/>
    <property type="match status" value="1"/>
</dbReference>
<dbReference type="PANTHER" id="PTHR21646">
    <property type="entry name" value="UBIQUITIN CARBOXYL-TERMINAL HYDROLASE"/>
    <property type="match status" value="1"/>
</dbReference>
<evidence type="ECO:0000259" key="4">
    <source>
        <dbReference type="PROSITE" id="PS50235"/>
    </source>
</evidence>
<dbReference type="InterPro" id="IPR018200">
    <property type="entry name" value="USP_CS"/>
</dbReference>
<evidence type="ECO:0000313" key="6">
    <source>
        <dbReference type="Proteomes" id="UP000479000"/>
    </source>
</evidence>
<keyword evidence="6" id="KW-1185">Reference proteome</keyword>
<dbReference type="PANTHER" id="PTHR21646:SF14">
    <property type="entry name" value="FI05488P"/>
    <property type="match status" value="1"/>
</dbReference>
<feature type="region of interest" description="Disordered" evidence="3">
    <location>
        <begin position="618"/>
        <end position="641"/>
    </location>
</feature>
<dbReference type="InterPro" id="IPR050185">
    <property type="entry name" value="Ub_carboxyl-term_hydrolase"/>
</dbReference>
<evidence type="ECO:0000256" key="3">
    <source>
        <dbReference type="SAM" id="MobiDB-lite"/>
    </source>
</evidence>
<dbReference type="EC" id="3.4.19.12" evidence="2"/>
<dbReference type="OrthoDB" id="265776at2759"/>
<evidence type="ECO:0000313" key="5">
    <source>
        <dbReference type="EMBL" id="CAB0014804.1"/>
    </source>
</evidence>
<dbReference type="Proteomes" id="UP000479000">
    <property type="component" value="Unassembled WGS sequence"/>
</dbReference>
<name>A0A6H5HA72_9HEMI</name>
<organism evidence="5 6">
    <name type="scientific">Nesidiocoris tenuis</name>
    <dbReference type="NCBI Taxonomy" id="355587"/>
    <lineage>
        <taxon>Eukaryota</taxon>
        <taxon>Metazoa</taxon>
        <taxon>Ecdysozoa</taxon>
        <taxon>Arthropoda</taxon>
        <taxon>Hexapoda</taxon>
        <taxon>Insecta</taxon>
        <taxon>Pterygota</taxon>
        <taxon>Neoptera</taxon>
        <taxon>Paraneoptera</taxon>
        <taxon>Hemiptera</taxon>
        <taxon>Heteroptera</taxon>
        <taxon>Panheteroptera</taxon>
        <taxon>Cimicomorpha</taxon>
        <taxon>Miridae</taxon>
        <taxon>Dicyphina</taxon>
        <taxon>Nesidiocoris</taxon>
    </lineage>
</organism>
<reference evidence="5 6" key="1">
    <citation type="submission" date="2020-02" db="EMBL/GenBank/DDBJ databases">
        <authorList>
            <person name="Ferguson B K."/>
        </authorList>
    </citation>
    <scope>NUCLEOTIDE SEQUENCE [LARGE SCALE GENOMIC DNA]</scope>
</reference>
<dbReference type="GO" id="GO:0016579">
    <property type="term" value="P:protein deubiquitination"/>
    <property type="evidence" value="ECO:0007669"/>
    <property type="project" value="InterPro"/>
</dbReference>
<dbReference type="InterPro" id="IPR028889">
    <property type="entry name" value="USP"/>
</dbReference>
<dbReference type="InterPro" id="IPR038765">
    <property type="entry name" value="Papain-like_cys_pep_sf"/>
</dbReference>